<evidence type="ECO:0000313" key="1">
    <source>
        <dbReference type="EMBL" id="RCL85640.1"/>
    </source>
</evidence>
<name>A0A368ELB8_9PROT</name>
<dbReference type="InterPro" id="IPR018661">
    <property type="entry name" value="DUF2093"/>
</dbReference>
<organism evidence="1 2">
    <name type="scientific">PS1 clade bacterium</name>
    <dbReference type="NCBI Taxonomy" id="2175152"/>
    <lineage>
        <taxon>Bacteria</taxon>
        <taxon>Pseudomonadati</taxon>
        <taxon>Pseudomonadota</taxon>
        <taxon>Alphaproteobacteria</taxon>
        <taxon>PS1 clade</taxon>
    </lineage>
</organism>
<dbReference type="Pfam" id="PF09866">
    <property type="entry name" value="DUF2093"/>
    <property type="match status" value="1"/>
</dbReference>
<reference evidence="1 2" key="1">
    <citation type="journal article" date="2018" name="Microbiome">
        <title>Fine metagenomic profile of the Mediterranean stratified and mixed water columns revealed by assembly and recruitment.</title>
        <authorList>
            <person name="Haro-Moreno J.M."/>
            <person name="Lopez-Perez M."/>
            <person name="De La Torre J.R."/>
            <person name="Picazo A."/>
            <person name="Camacho A."/>
            <person name="Rodriguez-Valera F."/>
        </authorList>
    </citation>
    <scope>NUCLEOTIDE SEQUENCE [LARGE SCALE GENOMIC DNA]</scope>
    <source>
        <strain evidence="1">MED-G50</strain>
    </source>
</reference>
<protein>
    <submittedName>
        <fullName evidence="1">DUF2093 domain-containing protein</fullName>
    </submittedName>
</protein>
<dbReference type="EMBL" id="QOQK01000001">
    <property type="protein sequence ID" value="RCL85640.1"/>
    <property type="molecule type" value="Genomic_DNA"/>
</dbReference>
<comment type="caution">
    <text evidence="1">The sequence shown here is derived from an EMBL/GenBank/DDBJ whole genome shotgun (WGS) entry which is preliminary data.</text>
</comment>
<evidence type="ECO:0000313" key="2">
    <source>
        <dbReference type="Proteomes" id="UP000252289"/>
    </source>
</evidence>
<accession>A0A368ELB8</accession>
<dbReference type="AlphaFoldDB" id="A0A368ELB8"/>
<sequence>MSDLANLGAEAKIKYLDGDFIIEVPGTHVFCSITGKPILMEMLRYWSVDFQEPYIDAAASLQAEQQRQHHDT</sequence>
<gene>
    <name evidence="1" type="ORF">DBW64_00175</name>
</gene>
<dbReference type="Proteomes" id="UP000252289">
    <property type="component" value="Unassembled WGS sequence"/>
</dbReference>
<proteinExistence type="predicted"/>